<dbReference type="EMBL" id="CAXITT010000250">
    <property type="protein sequence ID" value="CAL1537123.1"/>
    <property type="molecule type" value="Genomic_DNA"/>
</dbReference>
<feature type="compositionally biased region" description="Polar residues" evidence="1">
    <location>
        <begin position="98"/>
        <end position="128"/>
    </location>
</feature>
<proteinExistence type="predicted"/>
<feature type="compositionally biased region" description="Basic residues" evidence="1">
    <location>
        <begin position="1"/>
        <end position="10"/>
    </location>
</feature>
<comment type="caution">
    <text evidence="2">The sequence shown here is derived from an EMBL/GenBank/DDBJ whole genome shotgun (WGS) entry which is preliminary data.</text>
</comment>
<reference evidence="2 3" key="1">
    <citation type="submission" date="2024-04" db="EMBL/GenBank/DDBJ databases">
        <authorList>
            <consortium name="Genoscope - CEA"/>
            <person name="William W."/>
        </authorList>
    </citation>
    <scope>NUCLEOTIDE SEQUENCE [LARGE SCALE GENOMIC DNA]</scope>
</reference>
<accession>A0AAV2HSN6</accession>
<feature type="compositionally biased region" description="Low complexity" evidence="1">
    <location>
        <begin position="16"/>
        <end position="29"/>
    </location>
</feature>
<evidence type="ECO:0000313" key="2">
    <source>
        <dbReference type="EMBL" id="CAL1537123.1"/>
    </source>
</evidence>
<evidence type="ECO:0000313" key="3">
    <source>
        <dbReference type="Proteomes" id="UP001497497"/>
    </source>
</evidence>
<gene>
    <name evidence="2" type="ORF">GSLYS_00011036001</name>
</gene>
<feature type="region of interest" description="Disordered" evidence="1">
    <location>
        <begin position="1"/>
        <end position="161"/>
    </location>
</feature>
<feature type="compositionally biased region" description="Basic and acidic residues" evidence="1">
    <location>
        <begin position="38"/>
        <end position="47"/>
    </location>
</feature>
<name>A0AAV2HSN6_LYMST</name>
<keyword evidence="3" id="KW-1185">Reference proteome</keyword>
<organism evidence="2 3">
    <name type="scientific">Lymnaea stagnalis</name>
    <name type="common">Great pond snail</name>
    <name type="synonym">Helix stagnalis</name>
    <dbReference type="NCBI Taxonomy" id="6523"/>
    <lineage>
        <taxon>Eukaryota</taxon>
        <taxon>Metazoa</taxon>
        <taxon>Spiralia</taxon>
        <taxon>Lophotrochozoa</taxon>
        <taxon>Mollusca</taxon>
        <taxon>Gastropoda</taxon>
        <taxon>Heterobranchia</taxon>
        <taxon>Euthyneura</taxon>
        <taxon>Panpulmonata</taxon>
        <taxon>Hygrophila</taxon>
        <taxon>Lymnaeoidea</taxon>
        <taxon>Lymnaeidae</taxon>
        <taxon>Lymnaea</taxon>
    </lineage>
</organism>
<feature type="compositionally biased region" description="Low complexity" evidence="1">
    <location>
        <begin position="140"/>
        <end position="161"/>
    </location>
</feature>
<feature type="compositionally biased region" description="Basic and acidic residues" evidence="1">
    <location>
        <begin position="129"/>
        <end position="139"/>
    </location>
</feature>
<feature type="non-terminal residue" evidence="2">
    <location>
        <position position="161"/>
    </location>
</feature>
<dbReference type="AlphaFoldDB" id="A0AAV2HSN6"/>
<dbReference type="Proteomes" id="UP001497497">
    <property type="component" value="Unassembled WGS sequence"/>
</dbReference>
<evidence type="ECO:0000256" key="1">
    <source>
        <dbReference type="SAM" id="MobiDB-lite"/>
    </source>
</evidence>
<protein>
    <submittedName>
        <fullName evidence="2">Uncharacterized protein</fullName>
    </submittedName>
</protein>
<sequence>MRTGRIHRQGGRIVHSRSPSVSPSVSPRPSYRRKKNHRDTSEHEETPARQSGHNTAGAELLSPTTTPHQDAQEDDGNLITEKNLRQRMAASEKRLTGTDATFLSSDSSSQKFPGSSMRSSGPLSPTSLEESRRDSDRTSKSAADSSVSFSSLDTVISPFGE</sequence>